<evidence type="ECO:0000313" key="3">
    <source>
        <dbReference type="Proteomes" id="UP000002484"/>
    </source>
</evidence>
<sequence length="270" mass="26334" precursor="true">MRNSRMRAATAGLLGAALVAIASPAWAADTPTPTATSCTTATPTAATTSAAAATPTTEATASAGATASASAATPTAAETTTAAACLVGGAGTTTTTPEVSTPAAPATTTSPSPGVIVIPGIGPINLDIKKDCDAFNSFSPVKLPCDKQITGIQDFVPNPLIITAKCGPDGPIWTVTNTGTAALGYGWFDINLGGGVSMIAPGETQTLNSHSIAVIASPWDAKTSTLLVAIPAVGYSTCPGGTSVKIPPIALPVAPPATGVAVPGTPHFTG</sequence>
<dbReference type="STRING" id="298654.FraEuI1c_7097"/>
<dbReference type="InParanoid" id="E3IYJ1"/>
<dbReference type="RefSeq" id="WP_013428173.1">
    <property type="nucleotide sequence ID" value="NC_014666.1"/>
</dbReference>
<feature type="chain" id="PRO_5003172483" description="Secreted protein" evidence="1">
    <location>
        <begin position="28"/>
        <end position="270"/>
    </location>
</feature>
<feature type="signal peptide" evidence="1">
    <location>
        <begin position="1"/>
        <end position="27"/>
    </location>
</feature>
<accession>E3IYJ1</accession>
<evidence type="ECO:0000313" key="2">
    <source>
        <dbReference type="EMBL" id="ADP85062.1"/>
    </source>
</evidence>
<organism evidence="2 3">
    <name type="scientific">Pseudofrankia inefficax (strain DSM 45817 / CECT 9037 / DDB 130130 / EuI1c)</name>
    <name type="common">Frankia inefficax</name>
    <dbReference type="NCBI Taxonomy" id="298654"/>
    <lineage>
        <taxon>Bacteria</taxon>
        <taxon>Bacillati</taxon>
        <taxon>Actinomycetota</taxon>
        <taxon>Actinomycetes</taxon>
        <taxon>Frankiales</taxon>
        <taxon>Frankiaceae</taxon>
        <taxon>Pseudofrankia</taxon>
    </lineage>
</organism>
<gene>
    <name evidence="2" type="ordered locus">FraEuI1c_7097</name>
</gene>
<dbReference type="HOGENOM" id="CLU_091646_0_0_11"/>
<dbReference type="OrthoDB" id="3218302at2"/>
<proteinExistence type="predicted"/>
<evidence type="ECO:0000256" key="1">
    <source>
        <dbReference type="SAM" id="SignalP"/>
    </source>
</evidence>
<protein>
    <recommendedName>
        <fullName evidence="4">Secreted protein</fullName>
    </recommendedName>
</protein>
<evidence type="ECO:0008006" key="4">
    <source>
        <dbReference type="Google" id="ProtNLM"/>
    </source>
</evidence>
<dbReference type="AlphaFoldDB" id="E3IYJ1"/>
<keyword evidence="3" id="KW-1185">Reference proteome</keyword>
<keyword evidence="1" id="KW-0732">Signal</keyword>
<reference evidence="2 3" key="1">
    <citation type="submission" date="2010-10" db="EMBL/GenBank/DDBJ databases">
        <title>Complete sequence of Frankia sp. EuI1c.</title>
        <authorList>
            <consortium name="US DOE Joint Genome Institute"/>
            <person name="Lucas S."/>
            <person name="Copeland A."/>
            <person name="Lapidus A."/>
            <person name="Cheng J.-F."/>
            <person name="Bruce D."/>
            <person name="Goodwin L."/>
            <person name="Pitluck S."/>
            <person name="Chertkov O."/>
            <person name="Detter J.C."/>
            <person name="Han C."/>
            <person name="Tapia R."/>
            <person name="Land M."/>
            <person name="Hauser L."/>
            <person name="Jeffries C."/>
            <person name="Kyrpides N."/>
            <person name="Ivanova N."/>
            <person name="Mikhailova N."/>
            <person name="Beauchemin N."/>
            <person name="Sen A."/>
            <person name="Sur S.A."/>
            <person name="Gtari M."/>
            <person name="Wall L."/>
            <person name="Tisa L."/>
            <person name="Woyke T."/>
        </authorList>
    </citation>
    <scope>NUCLEOTIDE SEQUENCE [LARGE SCALE GENOMIC DNA]</scope>
    <source>
        <strain evidence="3">DSM 45817 / CECT 9037 / EuI1c</strain>
    </source>
</reference>
<name>E3IYJ1_PSEI1</name>
<dbReference type="KEGG" id="fri:FraEuI1c_7097"/>
<dbReference type="EMBL" id="CP002299">
    <property type="protein sequence ID" value="ADP85062.1"/>
    <property type="molecule type" value="Genomic_DNA"/>
</dbReference>
<dbReference type="Proteomes" id="UP000002484">
    <property type="component" value="Chromosome"/>
</dbReference>